<proteinExistence type="predicted"/>
<sequence length="88" mass="9659">MKYGGRPFFQTDRKYLGGWKCAPFPSIGAEGDAGGAGAGAARMFEHVIVIPNIMNREMYWDLERHSAALDLPYASLEGCQPAQHSRDA</sequence>
<comment type="caution">
    <text evidence="1">The sequence shown here is derived from an EMBL/GenBank/DDBJ whole genome shotgun (WGS) entry which is preliminary data.</text>
</comment>
<organism evidence="1 2">
    <name type="scientific">Caerostris darwini</name>
    <dbReference type="NCBI Taxonomy" id="1538125"/>
    <lineage>
        <taxon>Eukaryota</taxon>
        <taxon>Metazoa</taxon>
        <taxon>Ecdysozoa</taxon>
        <taxon>Arthropoda</taxon>
        <taxon>Chelicerata</taxon>
        <taxon>Arachnida</taxon>
        <taxon>Araneae</taxon>
        <taxon>Araneomorphae</taxon>
        <taxon>Entelegynae</taxon>
        <taxon>Araneoidea</taxon>
        <taxon>Araneidae</taxon>
        <taxon>Caerostris</taxon>
    </lineage>
</organism>
<evidence type="ECO:0000313" key="2">
    <source>
        <dbReference type="Proteomes" id="UP001054837"/>
    </source>
</evidence>
<protein>
    <submittedName>
        <fullName evidence="1">Uncharacterized protein</fullName>
    </submittedName>
</protein>
<keyword evidence="2" id="KW-1185">Reference proteome</keyword>
<evidence type="ECO:0000313" key="1">
    <source>
        <dbReference type="EMBL" id="GIY29927.1"/>
    </source>
</evidence>
<gene>
    <name evidence="1" type="ORF">CDAR_278061</name>
</gene>
<accession>A0AAV4SAT6</accession>
<dbReference type="Proteomes" id="UP001054837">
    <property type="component" value="Unassembled WGS sequence"/>
</dbReference>
<dbReference type="AlphaFoldDB" id="A0AAV4SAT6"/>
<name>A0AAV4SAT6_9ARAC</name>
<dbReference type="EMBL" id="BPLQ01007415">
    <property type="protein sequence ID" value="GIY29927.1"/>
    <property type="molecule type" value="Genomic_DNA"/>
</dbReference>
<reference evidence="1 2" key="1">
    <citation type="submission" date="2021-06" db="EMBL/GenBank/DDBJ databases">
        <title>Caerostris darwini draft genome.</title>
        <authorList>
            <person name="Kono N."/>
            <person name="Arakawa K."/>
        </authorList>
    </citation>
    <scope>NUCLEOTIDE SEQUENCE [LARGE SCALE GENOMIC DNA]</scope>
</reference>